<protein>
    <recommendedName>
        <fullName evidence="1">Endonuclease GajA/Old nuclease/RecF-like AAA domain-containing protein</fullName>
    </recommendedName>
</protein>
<reference evidence="3" key="1">
    <citation type="submission" date="2015-04" db="EMBL/GenBank/DDBJ databases">
        <authorList>
            <person name="Mushtaq Mamoona"/>
        </authorList>
    </citation>
    <scope>NUCLEOTIDE SEQUENCE [LARGE SCALE GENOMIC DNA]</scope>
    <source>
        <strain evidence="3">AN4859/03</strain>
    </source>
</reference>
<evidence type="ECO:0000313" key="2">
    <source>
        <dbReference type="EMBL" id="CRF33761.1"/>
    </source>
</evidence>
<organism evidence="2 3">
    <name type="scientific">Brachyspira suanatina</name>
    <dbReference type="NCBI Taxonomy" id="381802"/>
    <lineage>
        <taxon>Bacteria</taxon>
        <taxon>Pseudomonadati</taxon>
        <taxon>Spirochaetota</taxon>
        <taxon>Spirochaetia</taxon>
        <taxon>Brachyspirales</taxon>
        <taxon>Brachyspiraceae</taxon>
        <taxon>Brachyspira</taxon>
    </lineage>
</organism>
<dbReference type="InterPro" id="IPR027417">
    <property type="entry name" value="P-loop_NTPase"/>
</dbReference>
<dbReference type="InterPro" id="IPR041685">
    <property type="entry name" value="AAA_GajA/Old/RecF-like"/>
</dbReference>
<name>A0A0G4K7S3_9SPIR</name>
<dbReference type="Pfam" id="PF13175">
    <property type="entry name" value="AAA_15"/>
    <property type="match status" value="1"/>
</dbReference>
<feature type="domain" description="Endonuclease GajA/Old nuclease/RecF-like AAA" evidence="1">
    <location>
        <begin position="1"/>
        <end position="375"/>
    </location>
</feature>
<dbReference type="PANTHER" id="PTHR43581:SF4">
    <property type="entry name" value="ATP_GTP PHOSPHATASE"/>
    <property type="match status" value="1"/>
</dbReference>
<sequence length="462" mass="54434">MSYSKLIIKNFGKIKEAEIELSNLILFIGDNNSGKSYLMTLIYGLMEYSRDIVDIMFQNKDFIYSLEEYEKIKDIIDKYIKTNDIENNNSIFKDYLDMVKEDKNISIIDKYIQNKYNLLQKKEVNIFISILNKLFDKYKTEILKFIFNDSSKIINLEVIRFDFSNFLYNIFLAKDYIFYYSERSIGSMGFDNMSYIFILKLILIGILSINTDFLPTSRTGFLLTYKELSKISNMNQFSIGDKKEKTLFQKPIIDFINSLIGLSNYEENKEFKDVIEIFENNILKGKININEETDAMYYQPNNKDLKVPMHLCSAVITEVAPLYLFLKYKDIVGDLFIEEPELSLHLKLQKQLARVLINLVNKKRNIIVSTHSDTILEHINNMAVLHSMKDEDKKNQILKEYSYTENDTIDIDKIRIYQFDTDNNDITTIKELKGDRETGFYIETFHKYINNASIEYDAINED</sequence>
<evidence type="ECO:0000259" key="1">
    <source>
        <dbReference type="Pfam" id="PF13175"/>
    </source>
</evidence>
<dbReference type="PANTHER" id="PTHR43581">
    <property type="entry name" value="ATP/GTP PHOSPHATASE"/>
    <property type="match status" value="1"/>
</dbReference>
<accession>A0A0G4K7S3</accession>
<proteinExistence type="predicted"/>
<evidence type="ECO:0000313" key="3">
    <source>
        <dbReference type="Proteomes" id="UP000043763"/>
    </source>
</evidence>
<dbReference type="SUPFAM" id="SSF52540">
    <property type="entry name" value="P-loop containing nucleoside triphosphate hydrolases"/>
    <property type="match status" value="1"/>
</dbReference>
<dbReference type="AlphaFoldDB" id="A0A0G4K7S3"/>
<dbReference type="EMBL" id="CVLB01000001">
    <property type="protein sequence ID" value="CRF33761.1"/>
    <property type="molecule type" value="Genomic_DNA"/>
</dbReference>
<keyword evidence="3" id="KW-1185">Reference proteome</keyword>
<dbReference type="InterPro" id="IPR051396">
    <property type="entry name" value="Bact_Antivir_Def_Nuclease"/>
</dbReference>
<dbReference type="OrthoDB" id="1093370at2"/>
<gene>
    <name evidence="2" type="ORF">BRSU_1654</name>
</gene>
<dbReference type="Proteomes" id="UP000043763">
    <property type="component" value="Unassembled WGS sequence"/>
</dbReference>
<dbReference type="RefSeq" id="WP_048594856.1">
    <property type="nucleotide sequence ID" value="NZ_CVLB01000001.1"/>
</dbReference>
<dbReference type="Gene3D" id="3.40.50.300">
    <property type="entry name" value="P-loop containing nucleotide triphosphate hydrolases"/>
    <property type="match status" value="2"/>
</dbReference>